<proteinExistence type="predicted"/>
<accession>A0A3B1AEJ9</accession>
<evidence type="ECO:0000313" key="1">
    <source>
        <dbReference type="EMBL" id="VAX04276.1"/>
    </source>
</evidence>
<feature type="non-terminal residue" evidence="1">
    <location>
        <position position="1"/>
    </location>
</feature>
<organism evidence="1">
    <name type="scientific">hydrothermal vent metagenome</name>
    <dbReference type="NCBI Taxonomy" id="652676"/>
    <lineage>
        <taxon>unclassified sequences</taxon>
        <taxon>metagenomes</taxon>
        <taxon>ecological metagenomes</taxon>
    </lineage>
</organism>
<dbReference type="EMBL" id="UOFW01000084">
    <property type="protein sequence ID" value="VAX04276.1"/>
    <property type="molecule type" value="Genomic_DNA"/>
</dbReference>
<reference evidence="1" key="1">
    <citation type="submission" date="2018-06" db="EMBL/GenBank/DDBJ databases">
        <authorList>
            <person name="Zhirakovskaya E."/>
        </authorList>
    </citation>
    <scope>NUCLEOTIDE SEQUENCE</scope>
</reference>
<protein>
    <submittedName>
        <fullName evidence="1">Uncharacterized protein</fullName>
    </submittedName>
</protein>
<name>A0A3B1AEJ9_9ZZZZ</name>
<gene>
    <name evidence="1" type="ORF">MNBD_ALPHA03-1310</name>
</gene>
<sequence>FVANQYASEYDRPVFYLGMHDEENHD</sequence>
<dbReference type="AlphaFoldDB" id="A0A3B1AEJ9"/>